<protein>
    <submittedName>
        <fullName evidence="2">Helix-turn-helix domain-containing protein</fullName>
    </submittedName>
</protein>
<dbReference type="PANTHER" id="PTHR40455:SF1">
    <property type="entry name" value="ANTITOXIN HIGA"/>
    <property type="match status" value="1"/>
</dbReference>
<dbReference type="AlphaFoldDB" id="A0A4Q5LTT5"/>
<gene>
    <name evidence="2" type="ORF">EWM59_23955</name>
</gene>
<reference evidence="2 3" key="1">
    <citation type="submission" date="2019-02" db="EMBL/GenBank/DDBJ databases">
        <title>Bacterial novel species Emticicia sp. 17J42-9 isolated from soil.</title>
        <authorList>
            <person name="Jung H.-Y."/>
        </authorList>
    </citation>
    <scope>NUCLEOTIDE SEQUENCE [LARGE SCALE GENOMIC DNA]</scope>
    <source>
        <strain evidence="2 3">17J42-9</strain>
    </source>
</reference>
<dbReference type="EMBL" id="SEWF01000058">
    <property type="protein sequence ID" value="RYU93066.1"/>
    <property type="molecule type" value="Genomic_DNA"/>
</dbReference>
<evidence type="ECO:0000313" key="2">
    <source>
        <dbReference type="EMBL" id="RYU93066.1"/>
    </source>
</evidence>
<organism evidence="2 3">
    <name type="scientific">Emticicia agri</name>
    <dbReference type="NCBI Taxonomy" id="2492393"/>
    <lineage>
        <taxon>Bacteria</taxon>
        <taxon>Pseudomonadati</taxon>
        <taxon>Bacteroidota</taxon>
        <taxon>Cytophagia</taxon>
        <taxon>Cytophagales</taxon>
        <taxon>Leadbetterellaceae</taxon>
        <taxon>Emticicia</taxon>
    </lineage>
</organism>
<dbReference type="PROSITE" id="PS50943">
    <property type="entry name" value="HTH_CROC1"/>
    <property type="match status" value="1"/>
</dbReference>
<dbReference type="GO" id="GO:0001046">
    <property type="term" value="F:core promoter sequence-specific DNA binding"/>
    <property type="evidence" value="ECO:0007669"/>
    <property type="project" value="TreeGrafter"/>
</dbReference>
<dbReference type="InterPro" id="IPR001387">
    <property type="entry name" value="Cro/C1-type_HTH"/>
</dbReference>
<dbReference type="Pfam" id="PF01381">
    <property type="entry name" value="HTH_3"/>
    <property type="match status" value="1"/>
</dbReference>
<dbReference type="Gene3D" id="1.10.260.40">
    <property type="entry name" value="lambda repressor-like DNA-binding domains"/>
    <property type="match status" value="1"/>
</dbReference>
<evidence type="ECO:0000313" key="3">
    <source>
        <dbReference type="Proteomes" id="UP000293162"/>
    </source>
</evidence>
<dbReference type="PANTHER" id="PTHR40455">
    <property type="entry name" value="ANTITOXIN HIGA"/>
    <property type="match status" value="1"/>
</dbReference>
<evidence type="ECO:0000259" key="1">
    <source>
        <dbReference type="PROSITE" id="PS50943"/>
    </source>
</evidence>
<dbReference type="SUPFAM" id="SSF47413">
    <property type="entry name" value="lambda repressor-like DNA-binding domains"/>
    <property type="match status" value="1"/>
</dbReference>
<comment type="caution">
    <text evidence="2">The sequence shown here is derived from an EMBL/GenBank/DDBJ whole genome shotgun (WGS) entry which is preliminary data.</text>
</comment>
<dbReference type="InterPro" id="IPR039060">
    <property type="entry name" value="Antitox_HigA"/>
</dbReference>
<dbReference type="GO" id="GO:0006355">
    <property type="term" value="P:regulation of DNA-templated transcription"/>
    <property type="evidence" value="ECO:0007669"/>
    <property type="project" value="InterPro"/>
</dbReference>
<dbReference type="Proteomes" id="UP000293162">
    <property type="component" value="Unassembled WGS sequence"/>
</dbReference>
<name>A0A4Q5LTT5_9BACT</name>
<sequence length="117" mass="13263">MGLKPIKTKEQYQAYLKIIDSLVDCAEDSPEEETLELVSILVEDYESKHYAIEAPDPIEAIKIKIEEEGIKRKDLAQYFGSSSRVSEVLNRKRPLTLEMMRKLHEGLGISAKTLLGV</sequence>
<dbReference type="OrthoDB" id="9796786at2"/>
<dbReference type="InterPro" id="IPR010982">
    <property type="entry name" value="Lambda_DNA-bd_dom_sf"/>
</dbReference>
<accession>A0A4Q5LTT5</accession>
<proteinExistence type="predicted"/>
<feature type="domain" description="HTH cro/C1-type" evidence="1">
    <location>
        <begin position="61"/>
        <end position="114"/>
    </location>
</feature>
<keyword evidence="3" id="KW-1185">Reference proteome</keyword>
<dbReference type="SMART" id="SM00530">
    <property type="entry name" value="HTH_XRE"/>
    <property type="match status" value="1"/>
</dbReference>